<dbReference type="KEGG" id="bmei:Spa11_32170"/>
<accession>A0A518KB56</accession>
<dbReference type="EMBL" id="CP036349">
    <property type="protein sequence ID" value="QDV75008.1"/>
    <property type="molecule type" value="Genomic_DNA"/>
</dbReference>
<evidence type="ECO:0000313" key="2">
    <source>
        <dbReference type="Proteomes" id="UP000316426"/>
    </source>
</evidence>
<name>A0A518KB56_9BACT</name>
<dbReference type="AlphaFoldDB" id="A0A518KB56"/>
<organism evidence="1 2">
    <name type="scientific">Botrimarina mediterranea</name>
    <dbReference type="NCBI Taxonomy" id="2528022"/>
    <lineage>
        <taxon>Bacteria</taxon>
        <taxon>Pseudomonadati</taxon>
        <taxon>Planctomycetota</taxon>
        <taxon>Planctomycetia</taxon>
        <taxon>Pirellulales</taxon>
        <taxon>Lacipirellulaceae</taxon>
        <taxon>Botrimarina</taxon>
    </lineage>
</organism>
<protein>
    <submittedName>
        <fullName evidence="1">Uncharacterized protein</fullName>
    </submittedName>
</protein>
<reference evidence="1 2" key="1">
    <citation type="submission" date="2019-02" db="EMBL/GenBank/DDBJ databases">
        <title>Deep-cultivation of Planctomycetes and their phenomic and genomic characterization uncovers novel biology.</title>
        <authorList>
            <person name="Wiegand S."/>
            <person name="Jogler M."/>
            <person name="Boedeker C."/>
            <person name="Pinto D."/>
            <person name="Vollmers J."/>
            <person name="Rivas-Marin E."/>
            <person name="Kohn T."/>
            <person name="Peeters S.H."/>
            <person name="Heuer A."/>
            <person name="Rast P."/>
            <person name="Oberbeckmann S."/>
            <person name="Bunk B."/>
            <person name="Jeske O."/>
            <person name="Meyerdierks A."/>
            <person name="Storesund J.E."/>
            <person name="Kallscheuer N."/>
            <person name="Luecker S."/>
            <person name="Lage O.M."/>
            <person name="Pohl T."/>
            <person name="Merkel B.J."/>
            <person name="Hornburger P."/>
            <person name="Mueller R.-W."/>
            <person name="Bruemmer F."/>
            <person name="Labrenz M."/>
            <person name="Spormann A.M."/>
            <person name="Op den Camp H."/>
            <person name="Overmann J."/>
            <person name="Amann R."/>
            <person name="Jetten M.S.M."/>
            <person name="Mascher T."/>
            <person name="Medema M.H."/>
            <person name="Devos D.P."/>
            <person name="Kaster A.-K."/>
            <person name="Ovreas L."/>
            <person name="Rohde M."/>
            <person name="Galperin M.Y."/>
            <person name="Jogler C."/>
        </authorList>
    </citation>
    <scope>NUCLEOTIDE SEQUENCE [LARGE SCALE GENOMIC DNA]</scope>
    <source>
        <strain evidence="1 2">Spa11</strain>
    </source>
</reference>
<dbReference type="Proteomes" id="UP000316426">
    <property type="component" value="Chromosome"/>
</dbReference>
<gene>
    <name evidence="1" type="ORF">Spa11_32170</name>
</gene>
<evidence type="ECO:0000313" key="1">
    <source>
        <dbReference type="EMBL" id="QDV75008.1"/>
    </source>
</evidence>
<proteinExistence type="predicted"/>
<sequence>MDDPFGFESAGSGDDLEWLETYVVFFESAARPTLTQVESAIGEAGHRLRMERLKANDDGQFKSVLVQAAEDNAAIDIRYEEGDAVSDRAMALAKQLREELEGEQLAQLLRSDAWLEVMHFQRVAATDEWADEPEEDFMGPGGLDPATLITVVEALARLTGGLPIDPEAGEVLI</sequence>
<keyword evidence="2" id="KW-1185">Reference proteome</keyword>